<reference evidence="2 3" key="1">
    <citation type="journal article" date="2023" name="BMC Biol.">
        <title>The compact genome of the sponge Oopsacas minuta (Hexactinellida) is lacking key metazoan core genes.</title>
        <authorList>
            <person name="Santini S."/>
            <person name="Schenkelaars Q."/>
            <person name="Jourda C."/>
            <person name="Duchesne M."/>
            <person name="Belahbib H."/>
            <person name="Rocher C."/>
            <person name="Selva M."/>
            <person name="Riesgo A."/>
            <person name="Vervoort M."/>
            <person name="Leys S.P."/>
            <person name="Kodjabachian L."/>
            <person name="Le Bivic A."/>
            <person name="Borchiellini C."/>
            <person name="Claverie J.M."/>
            <person name="Renard E."/>
        </authorList>
    </citation>
    <scope>NUCLEOTIDE SEQUENCE [LARGE SCALE GENOMIC DNA]</scope>
    <source>
        <strain evidence="2">SPO-2</strain>
    </source>
</reference>
<feature type="compositionally biased region" description="Polar residues" evidence="1">
    <location>
        <begin position="8"/>
        <end position="34"/>
    </location>
</feature>
<evidence type="ECO:0000256" key="1">
    <source>
        <dbReference type="SAM" id="MobiDB-lite"/>
    </source>
</evidence>
<dbReference type="InterPro" id="IPR019412">
    <property type="entry name" value="IML2/TPR_39"/>
</dbReference>
<dbReference type="Pfam" id="PF10300">
    <property type="entry name" value="Iml2-TPR_39"/>
    <property type="match status" value="1"/>
</dbReference>
<evidence type="ECO:0000313" key="3">
    <source>
        <dbReference type="Proteomes" id="UP001165289"/>
    </source>
</evidence>
<organism evidence="2 3">
    <name type="scientific">Oopsacas minuta</name>
    <dbReference type="NCBI Taxonomy" id="111878"/>
    <lineage>
        <taxon>Eukaryota</taxon>
        <taxon>Metazoa</taxon>
        <taxon>Porifera</taxon>
        <taxon>Hexactinellida</taxon>
        <taxon>Hexasterophora</taxon>
        <taxon>Lyssacinosida</taxon>
        <taxon>Leucopsacidae</taxon>
        <taxon>Oopsacas</taxon>
    </lineage>
</organism>
<protein>
    <submittedName>
        <fullName evidence="2">Tetratricopeptide repeat protein 39C</fullName>
    </submittedName>
</protein>
<name>A0AAV7K611_9METZ</name>
<dbReference type="InterPro" id="IPR011990">
    <property type="entry name" value="TPR-like_helical_dom_sf"/>
</dbReference>
<evidence type="ECO:0000313" key="2">
    <source>
        <dbReference type="EMBL" id="KAI6656676.1"/>
    </source>
</evidence>
<feature type="region of interest" description="Disordered" evidence="1">
    <location>
        <begin position="1"/>
        <end position="38"/>
    </location>
</feature>
<proteinExistence type="predicted"/>
<dbReference type="Gene3D" id="1.25.40.10">
    <property type="entry name" value="Tetratricopeptide repeat domain"/>
    <property type="match status" value="1"/>
</dbReference>
<sequence>MADEKGVSSDSVNHSGSLECTETTKLSEAGQSPMSYEEEESYARDGMITFLTDPDVAMEHFREGMRRGASPLIHYGYSFVMFVRSMLSFNETQQDEAYRVLEAAATHCHQYRKGIPKGSGRRIYYKVMQSDCELFQAFLHFTKETMTGYIKGGLGIRKAWKSYSKTYKKCEKLFTSPPPINPPFTDTEDDIAEDSEPIKSLLSEDSDPCSPTGLVDLELTPSDENRIRRAVYAGYGTFHLMLSLIPQKFLKLANLLGFQGDRRFALECLHYGLTGVDMREPIAAINLLWFQTLLVPYISMSQSPEDSNQLEESKSVLSHLTAVSPNSPLAKYFSGRIALLSRDVDTAMQEYQLCRDGSFFPREMLQITCQEKAYIAMARNDYELALKEIGTILETGTKFQSTYMYLLGLLTGYLSDAREALKLFENGAKQGTRRQHPIEKFSMRRCSYYTKQGVTYVGMHAALLEQLYISNAYLFCTPVTLAINLENAQSCVASATDPLARCLGLLTQGSVLKHMGCPNEAEESFNAILSSGVKALKNEKHILVCANIELSVLARIHRKDANLSIGYLHTARDKFSDYDYDGRLQLIINRELTLAKKFRRQSKV</sequence>
<dbReference type="AlphaFoldDB" id="A0AAV7K611"/>
<dbReference type="SUPFAM" id="SSF48452">
    <property type="entry name" value="TPR-like"/>
    <property type="match status" value="1"/>
</dbReference>
<gene>
    <name evidence="2" type="ORF">LOD99_15982</name>
</gene>
<comment type="caution">
    <text evidence="2">The sequence shown here is derived from an EMBL/GenBank/DDBJ whole genome shotgun (WGS) entry which is preliminary data.</text>
</comment>
<dbReference type="Proteomes" id="UP001165289">
    <property type="component" value="Unassembled WGS sequence"/>
</dbReference>
<keyword evidence="3" id="KW-1185">Reference proteome</keyword>
<dbReference type="EMBL" id="JAKMXF010000133">
    <property type="protein sequence ID" value="KAI6656676.1"/>
    <property type="molecule type" value="Genomic_DNA"/>
</dbReference>
<dbReference type="PANTHER" id="PTHR31859:SF1">
    <property type="entry name" value="TETRATRICOPEPTIDE REPEAT PROTEIN 39C"/>
    <property type="match status" value="1"/>
</dbReference>
<dbReference type="PANTHER" id="PTHR31859">
    <property type="entry name" value="TETRATRICOPEPTIDE REPEAT PROTEIN 39 FAMILY MEMBER"/>
    <property type="match status" value="1"/>
</dbReference>
<dbReference type="GO" id="GO:0060271">
    <property type="term" value="P:cilium assembly"/>
    <property type="evidence" value="ECO:0007669"/>
    <property type="project" value="TreeGrafter"/>
</dbReference>
<accession>A0AAV7K611</accession>